<dbReference type="AlphaFoldDB" id="A0A6S6SR64"/>
<accession>A0A6S6SR64</accession>
<gene>
    <name evidence="1" type="ORF">HELGO_WM32002</name>
</gene>
<evidence type="ECO:0000313" key="1">
    <source>
        <dbReference type="EMBL" id="CAA6808703.1"/>
    </source>
</evidence>
<evidence type="ECO:0008006" key="2">
    <source>
        <dbReference type="Google" id="ProtNLM"/>
    </source>
</evidence>
<reference evidence="1" key="1">
    <citation type="submission" date="2020-01" db="EMBL/GenBank/DDBJ databases">
        <authorList>
            <person name="Meier V. D."/>
            <person name="Meier V D."/>
        </authorList>
    </citation>
    <scope>NUCLEOTIDE SEQUENCE</scope>
    <source>
        <strain evidence="1">HLG_WM_MAG_09</strain>
    </source>
</reference>
<proteinExistence type="predicted"/>
<sequence length="30" mass="3336">MSLTTSFRALHNTKNLLVLPNPWDIGSATH</sequence>
<protein>
    <recommendedName>
        <fullName evidence="2">Isocitrate lyase/phosphoenolpyruvate mutase family protein</fullName>
    </recommendedName>
</protein>
<dbReference type="EMBL" id="CACVAT010000125">
    <property type="protein sequence ID" value="CAA6808703.1"/>
    <property type="molecule type" value="Genomic_DNA"/>
</dbReference>
<name>A0A6S6SR64_9GAMM</name>
<organism evidence="1">
    <name type="scientific">uncultured Thiotrichaceae bacterium</name>
    <dbReference type="NCBI Taxonomy" id="298394"/>
    <lineage>
        <taxon>Bacteria</taxon>
        <taxon>Pseudomonadati</taxon>
        <taxon>Pseudomonadota</taxon>
        <taxon>Gammaproteobacteria</taxon>
        <taxon>Thiotrichales</taxon>
        <taxon>Thiotrichaceae</taxon>
        <taxon>environmental samples</taxon>
    </lineage>
</organism>